<keyword evidence="4" id="KW-0677">Repeat</keyword>
<accession>A0ABQ7KFW3</accession>
<dbReference type="PANTHER" id="PTHR23055:SF178">
    <property type="entry name" value="NEUROCALCIN HOMOLOG"/>
    <property type="match status" value="1"/>
</dbReference>
<proteinExistence type="inferred from homology"/>
<dbReference type="PROSITE" id="PS00018">
    <property type="entry name" value="EF_HAND_1"/>
    <property type="match status" value="2"/>
</dbReference>
<dbReference type="CDD" id="cd00051">
    <property type="entry name" value="EFh"/>
    <property type="match status" value="2"/>
</dbReference>
<dbReference type="SMART" id="SM00054">
    <property type="entry name" value="EFh"/>
    <property type="match status" value="3"/>
</dbReference>
<dbReference type="Pfam" id="PF00036">
    <property type="entry name" value="EF-hand_1"/>
    <property type="match status" value="1"/>
</dbReference>
<dbReference type="Proteomes" id="UP001194696">
    <property type="component" value="Unassembled WGS sequence"/>
</dbReference>
<keyword evidence="5" id="KW-0106">Calcium</keyword>
<dbReference type="PRINTS" id="PR00450">
    <property type="entry name" value="RECOVERIN"/>
</dbReference>
<dbReference type="Pfam" id="PF13499">
    <property type="entry name" value="EF-hand_7"/>
    <property type="match status" value="1"/>
</dbReference>
<dbReference type="InterPro" id="IPR028846">
    <property type="entry name" value="Recoverin"/>
</dbReference>
<feature type="domain" description="EF-hand" evidence="7">
    <location>
        <begin position="60"/>
        <end position="95"/>
    </location>
</feature>
<dbReference type="SUPFAM" id="SSF47473">
    <property type="entry name" value="EF-hand"/>
    <property type="match status" value="1"/>
</dbReference>
<reference evidence="8 9" key="1">
    <citation type="journal article" date="2020" name="Fungal Divers.">
        <title>Resolving the Mortierellaceae phylogeny through synthesis of multi-gene phylogenetics and phylogenomics.</title>
        <authorList>
            <person name="Vandepol N."/>
            <person name="Liber J."/>
            <person name="Desiro A."/>
            <person name="Na H."/>
            <person name="Kennedy M."/>
            <person name="Barry K."/>
            <person name="Grigoriev I.V."/>
            <person name="Miller A.N."/>
            <person name="O'Donnell K."/>
            <person name="Stajich J.E."/>
            <person name="Bonito G."/>
        </authorList>
    </citation>
    <scope>NUCLEOTIDE SEQUENCE [LARGE SCALE GENOMIC DNA]</scope>
    <source>
        <strain evidence="8 9">AD045</strain>
    </source>
</reference>
<feature type="domain" description="EF-hand" evidence="7">
    <location>
        <begin position="96"/>
        <end position="131"/>
    </location>
</feature>
<evidence type="ECO:0000256" key="5">
    <source>
        <dbReference type="ARBA" id="ARBA00022837"/>
    </source>
</evidence>
<protein>
    <submittedName>
        <fullName evidence="8">Neuronal calcium sensor 1</fullName>
    </submittedName>
</protein>
<evidence type="ECO:0000256" key="3">
    <source>
        <dbReference type="ARBA" id="ARBA00022723"/>
    </source>
</evidence>
<keyword evidence="9" id="KW-1185">Reference proteome</keyword>
<dbReference type="InterPro" id="IPR011992">
    <property type="entry name" value="EF-hand-dom_pair"/>
</dbReference>
<evidence type="ECO:0000256" key="6">
    <source>
        <dbReference type="ARBA" id="ARBA00023288"/>
    </source>
</evidence>
<evidence type="ECO:0000313" key="8">
    <source>
        <dbReference type="EMBL" id="KAG0297030.1"/>
    </source>
</evidence>
<comment type="similarity">
    <text evidence="1">Belongs to the recoverin family.</text>
</comment>
<evidence type="ECO:0000256" key="2">
    <source>
        <dbReference type="ARBA" id="ARBA00022707"/>
    </source>
</evidence>
<keyword evidence="2" id="KW-0519">Myristate</keyword>
<dbReference type="PROSITE" id="PS50222">
    <property type="entry name" value="EF_HAND_2"/>
    <property type="match status" value="2"/>
</dbReference>
<comment type="caution">
    <text evidence="8">The sequence shown here is derived from an EMBL/GenBank/DDBJ whole genome shotgun (WGS) entry which is preliminary data.</text>
</comment>
<keyword evidence="6" id="KW-0449">Lipoprotein</keyword>
<evidence type="ECO:0000256" key="4">
    <source>
        <dbReference type="ARBA" id="ARBA00022737"/>
    </source>
</evidence>
<name>A0ABQ7KFW3_9FUNG</name>
<dbReference type="InterPro" id="IPR018247">
    <property type="entry name" value="EF_Hand_1_Ca_BS"/>
</dbReference>
<sequence>MGRSQSKLTAEELEDLQQCTRFDKKELRQWYKGFIKDCPSGQLDKSEFHNIYKQFFPFGDSSTFADYVFNVFDTNKNGMIEFKEFIVALSVTSRGNLEHKLRWAFQLYDIDNNQMITYDEMLSIVDAIYKMVGTMIKLPPDEDTPEKRVQKIFSLMNKQKDEHLTFDEFKDGSMKDPAIVQAFKLYDGLV</sequence>
<evidence type="ECO:0000259" key="7">
    <source>
        <dbReference type="PROSITE" id="PS50222"/>
    </source>
</evidence>
<dbReference type="Gene3D" id="1.10.238.10">
    <property type="entry name" value="EF-hand"/>
    <property type="match status" value="1"/>
</dbReference>
<dbReference type="InterPro" id="IPR002048">
    <property type="entry name" value="EF_hand_dom"/>
</dbReference>
<organism evidence="8 9">
    <name type="scientific">Linnemannia gamsii</name>
    <dbReference type="NCBI Taxonomy" id="64522"/>
    <lineage>
        <taxon>Eukaryota</taxon>
        <taxon>Fungi</taxon>
        <taxon>Fungi incertae sedis</taxon>
        <taxon>Mucoromycota</taxon>
        <taxon>Mortierellomycotina</taxon>
        <taxon>Mortierellomycetes</taxon>
        <taxon>Mortierellales</taxon>
        <taxon>Mortierellaceae</taxon>
        <taxon>Linnemannia</taxon>
    </lineage>
</organism>
<dbReference type="PANTHER" id="PTHR23055">
    <property type="entry name" value="CALCIUM BINDING PROTEINS"/>
    <property type="match status" value="1"/>
</dbReference>
<evidence type="ECO:0000313" key="9">
    <source>
        <dbReference type="Proteomes" id="UP001194696"/>
    </source>
</evidence>
<gene>
    <name evidence="8" type="primary">NCS1_2</name>
    <name evidence="8" type="ORF">BGZ96_007914</name>
</gene>
<dbReference type="EMBL" id="JAAAIM010000042">
    <property type="protein sequence ID" value="KAG0297030.1"/>
    <property type="molecule type" value="Genomic_DNA"/>
</dbReference>
<keyword evidence="3" id="KW-0479">Metal-binding</keyword>
<evidence type="ECO:0000256" key="1">
    <source>
        <dbReference type="ARBA" id="ARBA00006049"/>
    </source>
</evidence>